<gene>
    <name evidence="6" type="ORF">CR165_07450</name>
</gene>
<keyword evidence="3" id="KW-0378">Hydrolase</keyword>
<evidence type="ECO:0000256" key="4">
    <source>
        <dbReference type="ARBA" id="ARBA00023145"/>
    </source>
</evidence>
<dbReference type="Pfam" id="PF01019">
    <property type="entry name" value="G_glu_transpept"/>
    <property type="match status" value="1"/>
</dbReference>
<dbReference type="InterPro" id="IPR043137">
    <property type="entry name" value="GGT_ssub_C"/>
</dbReference>
<keyword evidence="2" id="KW-0808">Transferase</keyword>
<evidence type="ECO:0000313" key="6">
    <source>
        <dbReference type="EMBL" id="PWC29846.1"/>
    </source>
</evidence>
<accession>A0A2U1V7I9</accession>
<dbReference type="AlphaFoldDB" id="A0A2U1V7I9"/>
<comment type="similarity">
    <text evidence="1">Belongs to the gamma-glutamyltransferase family.</text>
</comment>
<dbReference type="Proteomes" id="UP000245048">
    <property type="component" value="Unassembled WGS sequence"/>
</dbReference>
<dbReference type="Gene3D" id="3.60.20.40">
    <property type="match status" value="1"/>
</dbReference>
<keyword evidence="4" id="KW-0865">Zymogen</keyword>
<evidence type="ECO:0000256" key="5">
    <source>
        <dbReference type="SAM" id="MobiDB-lite"/>
    </source>
</evidence>
<name>A0A2U1V7I9_9PROT</name>
<reference evidence="7" key="1">
    <citation type="submission" date="2017-10" db="EMBL/GenBank/DDBJ databases">
        <authorList>
            <person name="Toshchakov S.V."/>
            <person name="Goeva M.A."/>
        </authorList>
    </citation>
    <scope>NUCLEOTIDE SEQUENCE [LARGE SCALE GENOMIC DNA]</scope>
    <source>
        <strain evidence="7">JR1/69-1-13</strain>
    </source>
</reference>
<dbReference type="EMBL" id="PDOA01000003">
    <property type="protein sequence ID" value="PWC29846.1"/>
    <property type="molecule type" value="Genomic_DNA"/>
</dbReference>
<evidence type="ECO:0000313" key="7">
    <source>
        <dbReference type="Proteomes" id="UP000245048"/>
    </source>
</evidence>
<dbReference type="GO" id="GO:0016787">
    <property type="term" value="F:hydrolase activity"/>
    <property type="evidence" value="ECO:0007669"/>
    <property type="project" value="UniProtKB-KW"/>
</dbReference>
<evidence type="ECO:0000256" key="3">
    <source>
        <dbReference type="ARBA" id="ARBA00022801"/>
    </source>
</evidence>
<dbReference type="PANTHER" id="PTHR43199:SF1">
    <property type="entry name" value="GLUTATHIONE HYDROLASE PROENZYME"/>
    <property type="match status" value="1"/>
</dbReference>
<dbReference type="GO" id="GO:0016740">
    <property type="term" value="F:transferase activity"/>
    <property type="evidence" value="ECO:0007669"/>
    <property type="project" value="UniProtKB-KW"/>
</dbReference>
<dbReference type="SUPFAM" id="SSF56235">
    <property type="entry name" value="N-terminal nucleophile aminohydrolases (Ntn hydrolases)"/>
    <property type="match status" value="1"/>
</dbReference>
<evidence type="ECO:0000256" key="1">
    <source>
        <dbReference type="ARBA" id="ARBA00009381"/>
    </source>
</evidence>
<sequence>MRLPVVTKAFMARFWMRVMSTRPGSIPAARNRGLAKPRTMRSVSASRITTTPRPPSLPPWAAAAPGTSTGVKNASMSSSARNGASSFPMPAILARADRERPAPQPRRGAPATLAALGLLALAGCGTVSNAVSGLTGGGPAPGQPGYVSGFLGGAVADEPRAALVAREVLSVGGTAADAAVAAGFAMAVTLPSRTGLGAGGACLVYTHSRNTTEALLFLPPAGTAAGGDRPAAVPMLARGLFALHTRNPRRPFEELMAPAEQLARFGATVSRAFAQDLAAVSGPLFADPRARALYADAAGRPLAEGERMTQADLGATLGALRVSGVGDLHQGALARRLEAASPGIGGPLTVEQLRPALPSVTAPLQVSVGSDILSFLPAPADGGLAAAAAFQALQAGEGVDAASQRGLAVSHAWRQGGADPAALLARPPAFPGAAPVLPASAGLMTLDRDGNAVSCVFTLNNLFGTGRVVPQMGFLLAAAPGVGRVEPPLLAAALAHNANLRAFRYAGTGTGQAAAPIALALPAARHLLNRTGIDAAVAGVPEPGRANAIGCPAYLPGNSAQCAAATDPRGAGLAIGGGL</sequence>
<evidence type="ECO:0000256" key="2">
    <source>
        <dbReference type="ARBA" id="ARBA00022679"/>
    </source>
</evidence>
<proteinExistence type="inferred from homology"/>
<protein>
    <submittedName>
        <fullName evidence="6">Gamma-glutamyltranspeptidase</fullName>
    </submittedName>
</protein>
<keyword evidence="7" id="KW-1185">Reference proteome</keyword>
<comment type="caution">
    <text evidence="6">The sequence shown here is derived from an EMBL/GenBank/DDBJ whole genome shotgun (WGS) entry which is preliminary data.</text>
</comment>
<dbReference type="PRINTS" id="PR01210">
    <property type="entry name" value="GGTRANSPTASE"/>
</dbReference>
<organism evidence="6 7">
    <name type="scientific">Teichococcus aestuarii</name>
    <dbReference type="NCBI Taxonomy" id="568898"/>
    <lineage>
        <taxon>Bacteria</taxon>
        <taxon>Pseudomonadati</taxon>
        <taxon>Pseudomonadota</taxon>
        <taxon>Alphaproteobacteria</taxon>
        <taxon>Acetobacterales</taxon>
        <taxon>Roseomonadaceae</taxon>
        <taxon>Roseomonas</taxon>
    </lineage>
</organism>
<feature type="region of interest" description="Disordered" evidence="5">
    <location>
        <begin position="27"/>
        <end position="59"/>
    </location>
</feature>
<dbReference type="PANTHER" id="PTHR43199">
    <property type="entry name" value="GLUTATHIONE HYDROLASE"/>
    <property type="match status" value="1"/>
</dbReference>
<dbReference type="InterPro" id="IPR029055">
    <property type="entry name" value="Ntn_hydrolases_N"/>
</dbReference>
<dbReference type="InterPro" id="IPR051792">
    <property type="entry name" value="GGT_bact"/>
</dbReference>